<dbReference type="FunFam" id="2.60.40.10:FF:000264">
    <property type="entry name" value="Down syndrome cell adhesion molecule like 1"/>
    <property type="match status" value="1"/>
</dbReference>
<dbReference type="CDD" id="cd00063">
    <property type="entry name" value="FN3"/>
    <property type="match status" value="2"/>
</dbReference>
<evidence type="ECO:0000313" key="4">
    <source>
        <dbReference type="EMBL" id="KAL2095597.1"/>
    </source>
</evidence>
<dbReference type="SUPFAM" id="SSF48726">
    <property type="entry name" value="Immunoglobulin"/>
    <property type="match status" value="1"/>
</dbReference>
<sequence length="381" mass="42553">MLRLSGHQVHSEDVVSTRLYFVNASLQRVTFSSSVGVSLPCPAGGAPHALLRWYLATGDDIYDVPHIRHVHANGTLQLYPFSPSAFNSFIHDNDYFCTAENQAGKIRSPSIRVKAEPPDPPELEVREVKDRSMNLRWTQRFDGNSIITSYDIEYKNKSDPWELKHSTRKISPTNNQANIVELHPASVYSIRMYSYNKIGRSQASKELTISTEEAQPDGPPMDVNLQPMTSQSIRVTWKAPKKELQNGVIRGYQIGYRENGPGSNGQYSIVEMKATGDSEVYTLDNLKKFAQYGVVVQAFNRAGTGPSSSEINCTTLEDVPSQPPQNVRAITVTSDEAVITWAEPPRMTLNGVLKGLPRGVLVPVPRWRWVLLGPDAWRDAE</sequence>
<protein>
    <recommendedName>
        <fullName evidence="3">Fibronectin type-III domain-containing protein</fullName>
    </recommendedName>
</protein>
<keyword evidence="2" id="KW-0393">Immunoglobulin domain</keyword>
<comment type="caution">
    <text evidence="4">The sequence shown here is derived from an EMBL/GenBank/DDBJ whole genome shotgun (WGS) entry which is preliminary data.</text>
</comment>
<dbReference type="InterPro" id="IPR036179">
    <property type="entry name" value="Ig-like_dom_sf"/>
</dbReference>
<evidence type="ECO:0000313" key="5">
    <source>
        <dbReference type="Proteomes" id="UP001591681"/>
    </source>
</evidence>
<dbReference type="Pfam" id="PF00041">
    <property type="entry name" value="fn3"/>
    <property type="match status" value="2"/>
</dbReference>
<evidence type="ECO:0000256" key="2">
    <source>
        <dbReference type="ARBA" id="ARBA00023319"/>
    </source>
</evidence>
<dbReference type="PANTHER" id="PTHR44170:SF53">
    <property type="entry name" value="DS CELL ADHESION MOLECULE LIKE 1"/>
    <property type="match status" value="1"/>
</dbReference>
<proteinExistence type="predicted"/>
<dbReference type="Gene3D" id="2.60.40.10">
    <property type="entry name" value="Immunoglobulins"/>
    <property type="match status" value="4"/>
</dbReference>
<keyword evidence="1" id="KW-1015">Disulfide bond</keyword>
<dbReference type="Proteomes" id="UP001591681">
    <property type="component" value="Unassembled WGS sequence"/>
</dbReference>
<dbReference type="EMBL" id="JBHFQA010000007">
    <property type="protein sequence ID" value="KAL2095597.1"/>
    <property type="molecule type" value="Genomic_DNA"/>
</dbReference>
<feature type="domain" description="Fibronectin type-III" evidence="3">
    <location>
        <begin position="219"/>
        <end position="318"/>
    </location>
</feature>
<dbReference type="AlphaFoldDB" id="A0ABD1K915"/>
<dbReference type="SMART" id="SM00060">
    <property type="entry name" value="FN3"/>
    <property type="match status" value="2"/>
</dbReference>
<name>A0ABD1K915_9TELE</name>
<dbReference type="InterPro" id="IPR013783">
    <property type="entry name" value="Ig-like_fold"/>
</dbReference>
<dbReference type="PROSITE" id="PS50853">
    <property type="entry name" value="FN3"/>
    <property type="match status" value="2"/>
</dbReference>
<evidence type="ECO:0000259" key="3">
    <source>
        <dbReference type="PROSITE" id="PS50853"/>
    </source>
</evidence>
<dbReference type="InterPro" id="IPR036116">
    <property type="entry name" value="FN3_sf"/>
</dbReference>
<dbReference type="FunFam" id="2.60.40.10:FF:000120">
    <property type="entry name" value="Down syndrome cell adhesion molecule like 1"/>
    <property type="match status" value="1"/>
</dbReference>
<reference evidence="4 5" key="1">
    <citation type="submission" date="2024-09" db="EMBL/GenBank/DDBJ databases">
        <title>A chromosome-level genome assembly of Gray's grenadier anchovy, Coilia grayii.</title>
        <authorList>
            <person name="Fu Z."/>
        </authorList>
    </citation>
    <scope>NUCLEOTIDE SEQUENCE [LARGE SCALE GENOMIC DNA]</scope>
    <source>
        <strain evidence="4">G4</strain>
        <tissue evidence="4">Muscle</tissue>
    </source>
</reference>
<feature type="domain" description="Fibronectin type-III" evidence="3">
    <location>
        <begin position="117"/>
        <end position="214"/>
    </location>
</feature>
<organism evidence="4 5">
    <name type="scientific">Coilia grayii</name>
    <name type="common">Gray's grenadier anchovy</name>
    <dbReference type="NCBI Taxonomy" id="363190"/>
    <lineage>
        <taxon>Eukaryota</taxon>
        <taxon>Metazoa</taxon>
        <taxon>Chordata</taxon>
        <taxon>Craniata</taxon>
        <taxon>Vertebrata</taxon>
        <taxon>Euteleostomi</taxon>
        <taxon>Actinopterygii</taxon>
        <taxon>Neopterygii</taxon>
        <taxon>Teleostei</taxon>
        <taxon>Clupei</taxon>
        <taxon>Clupeiformes</taxon>
        <taxon>Clupeoidei</taxon>
        <taxon>Engraulidae</taxon>
        <taxon>Coilinae</taxon>
        <taxon>Coilia</taxon>
    </lineage>
</organism>
<keyword evidence="5" id="KW-1185">Reference proteome</keyword>
<accession>A0ABD1K915</accession>
<dbReference type="PANTHER" id="PTHR44170">
    <property type="entry name" value="PROTEIN SIDEKICK"/>
    <property type="match status" value="1"/>
</dbReference>
<gene>
    <name evidence="4" type="ORF">ACEWY4_007745</name>
</gene>
<evidence type="ECO:0000256" key="1">
    <source>
        <dbReference type="ARBA" id="ARBA00023157"/>
    </source>
</evidence>
<dbReference type="SUPFAM" id="SSF49265">
    <property type="entry name" value="Fibronectin type III"/>
    <property type="match status" value="2"/>
</dbReference>
<dbReference type="InterPro" id="IPR003961">
    <property type="entry name" value="FN3_dom"/>
</dbReference>
<dbReference type="FunFam" id="2.60.40.10:FF:000229">
    <property type="entry name" value="Down syndrome cell adhesion molecule homolog"/>
    <property type="match status" value="1"/>
</dbReference>